<dbReference type="CDD" id="cd14256">
    <property type="entry name" value="Dockerin_I"/>
    <property type="match status" value="1"/>
</dbReference>
<keyword evidence="1" id="KW-0732">Signal</keyword>
<comment type="caution">
    <text evidence="2">The sequence shown here is derived from an EMBL/GenBank/DDBJ whole genome shotgun (WGS) entry which is preliminary data.</text>
</comment>
<dbReference type="SUPFAM" id="SSF63446">
    <property type="entry name" value="Type I dockerin domain"/>
    <property type="match status" value="1"/>
</dbReference>
<dbReference type="InterPro" id="IPR002105">
    <property type="entry name" value="Dockerin_1_rpt"/>
</dbReference>
<dbReference type="InterPro" id="IPR018247">
    <property type="entry name" value="EF_Hand_1_Ca_BS"/>
</dbReference>
<dbReference type="Proteomes" id="UP000824205">
    <property type="component" value="Unassembled WGS sequence"/>
</dbReference>
<sequence length="388" mass="43392">MKKRLAVLTALLFLLTTAVLPYGITASAASYFPTTPIEYDGLYLALFSQLDLTTGTSDFFHGDNWKYYYRCSFTPQYSAEYTVTVSSRKKMKTELYDAQDNLLSASYAPAEINEDLRYIYSHTAYLEKGVTYYYEFAYTNGYYDSSGPFSVWMTSTPSDAVPNSDYLHLYVKGSKNAGVYELSSYSPQQLLQDLSLRVVYADGKLYEWIGKNSSIASLNGCDIILDLSDCAATVGTHMVTAHYMGHPVQAKFEIVNCIHEYEAHVQRPTWLEPGSTVYTCTKCSESITGDFVCSESERQADFFSAFGASKTESAYDPVYDLNADGYINSRDYVEINTMINEAQTEMLAAFNKKAGSAQYDSLYDLNADGVINSRDVVLLYAAKPVPEN</sequence>
<gene>
    <name evidence="2" type="ORF">IAA48_03615</name>
</gene>
<protein>
    <submittedName>
        <fullName evidence="2">Dockerin type I repeat-containing protein</fullName>
    </submittedName>
</protein>
<dbReference type="GO" id="GO:0004553">
    <property type="term" value="F:hydrolase activity, hydrolyzing O-glycosyl compounds"/>
    <property type="evidence" value="ECO:0007669"/>
    <property type="project" value="InterPro"/>
</dbReference>
<dbReference type="Gene3D" id="1.10.1330.10">
    <property type="entry name" value="Dockerin domain"/>
    <property type="match status" value="2"/>
</dbReference>
<dbReference type="GO" id="GO:0000272">
    <property type="term" value="P:polysaccharide catabolic process"/>
    <property type="evidence" value="ECO:0007669"/>
    <property type="project" value="InterPro"/>
</dbReference>
<dbReference type="AlphaFoldDB" id="A0A9D1RDF4"/>
<evidence type="ECO:0000256" key="1">
    <source>
        <dbReference type="SAM" id="SignalP"/>
    </source>
</evidence>
<dbReference type="EMBL" id="DXGE01000015">
    <property type="protein sequence ID" value="HIW85562.1"/>
    <property type="molecule type" value="Genomic_DNA"/>
</dbReference>
<evidence type="ECO:0000313" key="2">
    <source>
        <dbReference type="EMBL" id="HIW85562.1"/>
    </source>
</evidence>
<organism evidence="2 3">
    <name type="scientific">Candidatus Eubacterium faecipullorum</name>
    <dbReference type="NCBI Taxonomy" id="2838571"/>
    <lineage>
        <taxon>Bacteria</taxon>
        <taxon>Bacillati</taxon>
        <taxon>Bacillota</taxon>
        <taxon>Clostridia</taxon>
        <taxon>Eubacteriales</taxon>
        <taxon>Eubacteriaceae</taxon>
        <taxon>Eubacterium</taxon>
    </lineage>
</organism>
<accession>A0A9D1RDF4</accession>
<feature type="chain" id="PRO_5039460543" evidence="1">
    <location>
        <begin position="29"/>
        <end position="388"/>
    </location>
</feature>
<dbReference type="PROSITE" id="PS00018">
    <property type="entry name" value="EF_HAND_1"/>
    <property type="match status" value="2"/>
</dbReference>
<reference evidence="2" key="1">
    <citation type="journal article" date="2021" name="PeerJ">
        <title>Extensive microbial diversity within the chicken gut microbiome revealed by metagenomics and culture.</title>
        <authorList>
            <person name="Gilroy R."/>
            <person name="Ravi A."/>
            <person name="Getino M."/>
            <person name="Pursley I."/>
            <person name="Horton D.L."/>
            <person name="Alikhan N.F."/>
            <person name="Baker D."/>
            <person name="Gharbi K."/>
            <person name="Hall N."/>
            <person name="Watson M."/>
            <person name="Adriaenssens E.M."/>
            <person name="Foster-Nyarko E."/>
            <person name="Jarju S."/>
            <person name="Secka A."/>
            <person name="Antonio M."/>
            <person name="Oren A."/>
            <person name="Chaudhuri R.R."/>
            <person name="La Ragione R."/>
            <person name="Hildebrand F."/>
            <person name="Pallen M.J."/>
        </authorList>
    </citation>
    <scope>NUCLEOTIDE SEQUENCE</scope>
    <source>
        <strain evidence="2">421</strain>
    </source>
</reference>
<evidence type="ECO:0000313" key="3">
    <source>
        <dbReference type="Proteomes" id="UP000824205"/>
    </source>
</evidence>
<feature type="signal peptide" evidence="1">
    <location>
        <begin position="1"/>
        <end position="28"/>
    </location>
</feature>
<dbReference type="InterPro" id="IPR036439">
    <property type="entry name" value="Dockerin_dom_sf"/>
</dbReference>
<name>A0A9D1RDF4_9FIRM</name>
<reference evidence="2" key="2">
    <citation type="submission" date="2021-04" db="EMBL/GenBank/DDBJ databases">
        <authorList>
            <person name="Gilroy R."/>
        </authorList>
    </citation>
    <scope>NUCLEOTIDE SEQUENCE</scope>
    <source>
        <strain evidence="2">421</strain>
    </source>
</reference>
<dbReference type="Pfam" id="PF00404">
    <property type="entry name" value="Dockerin_1"/>
    <property type="match status" value="1"/>
</dbReference>
<proteinExistence type="predicted"/>